<gene>
    <name evidence="1" type="ORF">JJB74_13370</name>
</gene>
<organism evidence="1 2">
    <name type="scientific">Noviherbaspirillum pedocola</name>
    <dbReference type="NCBI Taxonomy" id="2801341"/>
    <lineage>
        <taxon>Bacteria</taxon>
        <taxon>Pseudomonadati</taxon>
        <taxon>Pseudomonadota</taxon>
        <taxon>Betaproteobacteria</taxon>
        <taxon>Burkholderiales</taxon>
        <taxon>Oxalobacteraceae</taxon>
        <taxon>Noviherbaspirillum</taxon>
    </lineage>
</organism>
<dbReference type="Proteomes" id="UP000622890">
    <property type="component" value="Unassembled WGS sequence"/>
</dbReference>
<evidence type="ECO:0000313" key="1">
    <source>
        <dbReference type="EMBL" id="MBK4735607.1"/>
    </source>
</evidence>
<reference evidence="1" key="1">
    <citation type="submission" date="2021-01" db="EMBL/GenBank/DDBJ databases">
        <title>Genome sequence of strain Noviherbaspirillum sp. DKR-6.</title>
        <authorList>
            <person name="Chaudhary D.K."/>
        </authorList>
    </citation>
    <scope>NUCLEOTIDE SEQUENCE</scope>
    <source>
        <strain evidence="1">DKR-6</strain>
    </source>
</reference>
<dbReference type="AlphaFoldDB" id="A0A934STW0"/>
<evidence type="ECO:0000313" key="2">
    <source>
        <dbReference type="Proteomes" id="UP000622890"/>
    </source>
</evidence>
<dbReference type="EMBL" id="JAEPBG010000005">
    <property type="protein sequence ID" value="MBK4735607.1"/>
    <property type="molecule type" value="Genomic_DNA"/>
</dbReference>
<proteinExistence type="predicted"/>
<protein>
    <submittedName>
        <fullName evidence="1">Uncharacterized protein</fullName>
    </submittedName>
</protein>
<sequence length="92" mass="10222">MRLTVSNTRRDNPMVTLFAQLDDGTFAAKLMAETDVPYTRQWPNALDQVAVYINPEAEQLQALLDALKDGRLDYARLQDYGAADGGVSVFDV</sequence>
<name>A0A934STW0_9BURK</name>
<keyword evidence="2" id="KW-1185">Reference proteome</keyword>
<accession>A0A934STW0</accession>
<dbReference type="RefSeq" id="WP_200592390.1">
    <property type="nucleotide sequence ID" value="NZ_JAEPBG010000005.1"/>
</dbReference>
<comment type="caution">
    <text evidence="1">The sequence shown here is derived from an EMBL/GenBank/DDBJ whole genome shotgun (WGS) entry which is preliminary data.</text>
</comment>